<accession>A0A0F4IS67</accession>
<dbReference type="EMBL" id="JZWV01001156">
    <property type="protein sequence ID" value="KJY24865.1"/>
    <property type="molecule type" value="Genomic_DNA"/>
</dbReference>
<comment type="caution">
    <text evidence="2">The sequence shown here is derived from an EMBL/GenBank/DDBJ whole genome shotgun (WGS) entry which is preliminary data.</text>
</comment>
<organism evidence="2 3">
    <name type="scientific">Streptomyces katrae</name>
    <dbReference type="NCBI Taxonomy" id="68223"/>
    <lineage>
        <taxon>Bacteria</taxon>
        <taxon>Bacillati</taxon>
        <taxon>Actinomycetota</taxon>
        <taxon>Actinomycetes</taxon>
        <taxon>Kitasatosporales</taxon>
        <taxon>Streptomycetaceae</taxon>
        <taxon>Streptomyces</taxon>
    </lineage>
</organism>
<evidence type="ECO:0000313" key="2">
    <source>
        <dbReference type="EMBL" id="KJY24865.1"/>
    </source>
</evidence>
<evidence type="ECO:0000313" key="3">
    <source>
        <dbReference type="Proteomes" id="UP000033551"/>
    </source>
</evidence>
<feature type="region of interest" description="Disordered" evidence="1">
    <location>
        <begin position="43"/>
        <end position="63"/>
    </location>
</feature>
<keyword evidence="3" id="KW-1185">Reference proteome</keyword>
<protein>
    <submittedName>
        <fullName evidence="2">Uncharacterized protein</fullName>
    </submittedName>
</protein>
<reference evidence="2 3" key="1">
    <citation type="submission" date="2015-02" db="EMBL/GenBank/DDBJ databases">
        <authorList>
            <person name="Ju K.-S."/>
            <person name="Doroghazi J.R."/>
            <person name="Metcalf W."/>
        </authorList>
    </citation>
    <scope>NUCLEOTIDE SEQUENCE [LARGE SCALE GENOMIC DNA]</scope>
    <source>
        <strain evidence="2 3">NRRL ISP-5550</strain>
    </source>
</reference>
<name>A0A0F4IS67_9ACTN</name>
<evidence type="ECO:0000256" key="1">
    <source>
        <dbReference type="SAM" id="MobiDB-lite"/>
    </source>
</evidence>
<dbReference type="Proteomes" id="UP000033551">
    <property type="component" value="Unassembled WGS sequence"/>
</dbReference>
<feature type="compositionally biased region" description="Low complexity" evidence="1">
    <location>
        <begin position="43"/>
        <end position="54"/>
    </location>
</feature>
<dbReference type="AlphaFoldDB" id="A0A0F4IS67"/>
<sequence>MRSQGQDMTQQEWSSHSAGAVYFSADAVDESVVPAARARPANRVAAVAPSAAAPKPRRDNDGIDAAEDIAGTEGFAGRFMT</sequence>
<proteinExistence type="predicted"/>
<gene>
    <name evidence="2" type="ORF">VR44_34110</name>
</gene>